<dbReference type="OrthoDB" id="5861690at2759"/>
<dbReference type="AlphaFoldDB" id="A0A2A6B5R7"/>
<evidence type="ECO:0000313" key="1">
    <source>
        <dbReference type="EnsemblMetazoa" id="PPA21016.1"/>
    </source>
</evidence>
<keyword evidence="2" id="KW-1185">Reference proteome</keyword>
<proteinExistence type="predicted"/>
<name>A0A2A6B5R7_PRIPA</name>
<accession>A0A2A6B5R7</accession>
<organism evidence="1 2">
    <name type="scientific">Pristionchus pacificus</name>
    <name type="common">Parasitic nematode worm</name>
    <dbReference type="NCBI Taxonomy" id="54126"/>
    <lineage>
        <taxon>Eukaryota</taxon>
        <taxon>Metazoa</taxon>
        <taxon>Ecdysozoa</taxon>
        <taxon>Nematoda</taxon>
        <taxon>Chromadorea</taxon>
        <taxon>Rhabditida</taxon>
        <taxon>Rhabditina</taxon>
        <taxon>Diplogasteromorpha</taxon>
        <taxon>Diplogasteroidea</taxon>
        <taxon>Neodiplogasteridae</taxon>
        <taxon>Pristionchus</taxon>
    </lineage>
</organism>
<evidence type="ECO:0000313" key="2">
    <source>
        <dbReference type="Proteomes" id="UP000005239"/>
    </source>
</evidence>
<accession>A0A8R1YGH8</accession>
<sequence>MLKRLAAQLVPLLLLLLQLTEASQLCFSCSIYEFHQAKTRCSNPSVCEGDVCYTYISSTGSPMMLAGCISNKSKLPKLNDNSRFFCHALGSTAICFCPGLRVDEHPINGTTMSPYRKPQLKLCNRYYNTSDLAGNLVKPHEFEHIIMETTGIDGHYIRKRFRDMNFGEIPELFQGEIVNCASATSLIGLCLIVVLALYKDDKRFPYWALCDPKEALYRNTVDRRRWTDEDGRMSELLLSPHDTISQRSEPHCSVQIRVNNGCKFRAKIPTRKNCNFPLDSNN</sequence>
<reference evidence="2" key="1">
    <citation type="journal article" date="2008" name="Nat. Genet.">
        <title>The Pristionchus pacificus genome provides a unique perspective on nematode lifestyle and parasitism.</title>
        <authorList>
            <person name="Dieterich C."/>
            <person name="Clifton S.W."/>
            <person name="Schuster L.N."/>
            <person name="Chinwalla A."/>
            <person name="Delehaunty K."/>
            <person name="Dinkelacker I."/>
            <person name="Fulton L."/>
            <person name="Fulton R."/>
            <person name="Godfrey J."/>
            <person name="Minx P."/>
            <person name="Mitreva M."/>
            <person name="Roeseler W."/>
            <person name="Tian H."/>
            <person name="Witte H."/>
            <person name="Yang S.P."/>
            <person name="Wilson R.K."/>
            <person name="Sommer R.J."/>
        </authorList>
    </citation>
    <scope>NUCLEOTIDE SEQUENCE [LARGE SCALE GENOMIC DNA]</scope>
    <source>
        <strain evidence="2">PS312</strain>
    </source>
</reference>
<dbReference type="Proteomes" id="UP000005239">
    <property type="component" value="Unassembled WGS sequence"/>
</dbReference>
<reference evidence="1" key="2">
    <citation type="submission" date="2022-06" db="UniProtKB">
        <authorList>
            <consortium name="EnsemblMetazoa"/>
        </authorList>
    </citation>
    <scope>IDENTIFICATION</scope>
    <source>
        <strain evidence="1">PS312</strain>
    </source>
</reference>
<gene>
    <name evidence="1" type="primary">WBGene00110570</name>
</gene>
<protein>
    <submittedName>
        <fullName evidence="1">Uncharacterized protein</fullName>
    </submittedName>
</protein>
<dbReference type="EnsemblMetazoa" id="PPA21016.1">
    <property type="protein sequence ID" value="PPA21016.1"/>
    <property type="gene ID" value="WBGene00110570"/>
</dbReference>